<dbReference type="Proteomes" id="UP000179243">
    <property type="component" value="Unassembled WGS sequence"/>
</dbReference>
<reference evidence="1 2" key="1">
    <citation type="journal article" date="2016" name="Nat. Commun.">
        <title>Thousands of microbial genomes shed light on interconnected biogeochemical processes in an aquifer system.</title>
        <authorList>
            <person name="Anantharaman K."/>
            <person name="Brown C.T."/>
            <person name="Hug L.A."/>
            <person name="Sharon I."/>
            <person name="Castelle C.J."/>
            <person name="Probst A.J."/>
            <person name="Thomas B.C."/>
            <person name="Singh A."/>
            <person name="Wilkins M.J."/>
            <person name="Karaoz U."/>
            <person name="Brodie E.L."/>
            <person name="Williams K.H."/>
            <person name="Hubbard S.S."/>
            <person name="Banfield J.F."/>
        </authorList>
    </citation>
    <scope>NUCLEOTIDE SEQUENCE [LARGE SCALE GENOMIC DNA]</scope>
</reference>
<dbReference type="AlphaFoldDB" id="A0A1F7F9J7"/>
<protein>
    <submittedName>
        <fullName evidence="1">Uncharacterized protein</fullName>
    </submittedName>
</protein>
<gene>
    <name evidence="1" type="ORF">A2519_15325</name>
</gene>
<proteinExistence type="predicted"/>
<comment type="caution">
    <text evidence="1">The sequence shown here is derived from an EMBL/GenBank/DDBJ whole genome shotgun (WGS) entry which is preliminary data.</text>
</comment>
<accession>A0A1F7F9J7</accession>
<evidence type="ECO:0000313" key="1">
    <source>
        <dbReference type="EMBL" id="OGK03340.1"/>
    </source>
</evidence>
<dbReference type="EMBL" id="MFYX01000091">
    <property type="protein sequence ID" value="OGK03340.1"/>
    <property type="molecule type" value="Genomic_DNA"/>
</dbReference>
<evidence type="ECO:0000313" key="2">
    <source>
        <dbReference type="Proteomes" id="UP000179243"/>
    </source>
</evidence>
<organism evidence="1 2">
    <name type="scientific">Candidatus Raymondbacteria bacterium RIFOXYD12_FULL_49_13</name>
    <dbReference type="NCBI Taxonomy" id="1817890"/>
    <lineage>
        <taxon>Bacteria</taxon>
        <taxon>Raymondiibacteriota</taxon>
    </lineage>
</organism>
<name>A0A1F7F9J7_UNCRA</name>
<sequence length="179" mass="20975">MPGFALLENVVLIYNFYKKGKLRRKDFTFKHGLAFRDFVDTYFDIWEWSEKNGKNAILFFHPKIVSACNDLISIPGDNDYYAMRAQLFEFNPWMSKGCVFLSEKITNWPQGDTKPRHCILHSKHSSKQIGPKPIDCVFHTCILPKMQKLPEPEVVDKWFSALARAFPGSVRRYNKYIDM</sequence>